<dbReference type="EMBL" id="CAJVPZ010013236">
    <property type="protein sequence ID" value="CAG8647158.1"/>
    <property type="molecule type" value="Genomic_DNA"/>
</dbReference>
<accession>A0A9N9DNA4</accession>
<gene>
    <name evidence="1" type="ORF">RFULGI_LOCUS8297</name>
</gene>
<protein>
    <submittedName>
        <fullName evidence="1">9488_t:CDS:1</fullName>
    </submittedName>
</protein>
<feature type="non-terminal residue" evidence="1">
    <location>
        <position position="94"/>
    </location>
</feature>
<sequence length="94" mass="10772">MYSAIKAITNSLMIIDDFVLQQVNYDDDESAFNDNNQTDDKSTIPYDCTNIEKRVKIALYNAINYYWQVLSEEGMLAALLDPRCKTLSFTSESL</sequence>
<evidence type="ECO:0000313" key="1">
    <source>
        <dbReference type="EMBL" id="CAG8647158.1"/>
    </source>
</evidence>
<comment type="caution">
    <text evidence="1">The sequence shown here is derived from an EMBL/GenBank/DDBJ whole genome shotgun (WGS) entry which is preliminary data.</text>
</comment>
<dbReference type="AlphaFoldDB" id="A0A9N9DNA4"/>
<dbReference type="Proteomes" id="UP000789396">
    <property type="component" value="Unassembled WGS sequence"/>
</dbReference>
<dbReference type="OrthoDB" id="2440590at2759"/>
<keyword evidence="2" id="KW-1185">Reference proteome</keyword>
<proteinExistence type="predicted"/>
<reference evidence="1" key="1">
    <citation type="submission" date="2021-06" db="EMBL/GenBank/DDBJ databases">
        <authorList>
            <person name="Kallberg Y."/>
            <person name="Tangrot J."/>
            <person name="Rosling A."/>
        </authorList>
    </citation>
    <scope>NUCLEOTIDE SEQUENCE</scope>
    <source>
        <strain evidence="1">IN212</strain>
    </source>
</reference>
<evidence type="ECO:0000313" key="2">
    <source>
        <dbReference type="Proteomes" id="UP000789396"/>
    </source>
</evidence>
<name>A0A9N9DNA4_9GLOM</name>
<organism evidence="1 2">
    <name type="scientific">Racocetra fulgida</name>
    <dbReference type="NCBI Taxonomy" id="60492"/>
    <lineage>
        <taxon>Eukaryota</taxon>
        <taxon>Fungi</taxon>
        <taxon>Fungi incertae sedis</taxon>
        <taxon>Mucoromycota</taxon>
        <taxon>Glomeromycotina</taxon>
        <taxon>Glomeromycetes</taxon>
        <taxon>Diversisporales</taxon>
        <taxon>Gigasporaceae</taxon>
        <taxon>Racocetra</taxon>
    </lineage>
</organism>